<accession>A0AAD1XXT8</accession>
<organism evidence="3 4">
    <name type="scientific">Euplotes crassus</name>
    <dbReference type="NCBI Taxonomy" id="5936"/>
    <lineage>
        <taxon>Eukaryota</taxon>
        <taxon>Sar</taxon>
        <taxon>Alveolata</taxon>
        <taxon>Ciliophora</taxon>
        <taxon>Intramacronucleata</taxon>
        <taxon>Spirotrichea</taxon>
        <taxon>Hypotrichia</taxon>
        <taxon>Euplotida</taxon>
        <taxon>Euplotidae</taxon>
        <taxon>Moneuplotes</taxon>
    </lineage>
</organism>
<evidence type="ECO:0000313" key="4">
    <source>
        <dbReference type="Proteomes" id="UP001295684"/>
    </source>
</evidence>
<evidence type="ECO:0000256" key="2">
    <source>
        <dbReference type="SAM" id="MobiDB-lite"/>
    </source>
</evidence>
<sequence>MSDKLSEELDKPEVTQTEQETEEVKEFDVEALCKEFDHKIKVSNDKIIDLNYKLDEMNQLNEWEKSRYDELKKKTDASLAAKDAKIEQLEDRYSDLETQILNTSQFIENEDLQPLQDEISKLQVLLREEKAESKSLLTKLEKTNAVYTQKVSFYETQLEETKIKAQDSQKAYDSLMESVKKLEEKNDRFSFHELIQKQRKDQIQELKVIESKYQETNQSLMNKIDALTEQNNKLELDLKVSVTELQRENNSLSSFVEELQTQKAKLASDYKALENEKLDLVKSIESHYKDTIRKLEDQLSEESQKSQADMEHTILENQKQLEQLKMFYEEEKLRIENKIKQEKASSERKLDTLREDFEIKLREEEEVREEEFYKQIEEEREQFIDKIQSLENALGAASTSSSETLSKHIALLEKDRIEFKENLENEFKKRKEDLEDERKNFKTRQATLNGEIDKLNSTIENLKDDLMKQKLEYTREEAIINQKLVFKDEKITELHKTIKENSQEYQERLDALRSELYGESQQKITKLKDENQRLIEKLEDKAATLKNLESEITRLKGEQEKETLISGQKISSLESKLSMLKEKYEKEIEGMNFESQNTIEQLDSEVQQLVKENEDLKAQLIDFERDYSELHSNYERDKALWDDRCEFLENQKNQAKRDLQDAHQKFEMTVEQLQRKDSSERGKTESAQLILINNIEKKYKEQIKDINESHASTISDWSSRYKSLEKEYKELSQKYQIESRGKISEYSSMESKIRDLLESEQYYQEENKKLKSQLDKRCLETQMLLEKEKVNYKQNLEILEKKYKDSESKRSLQIFEVEKERAKWALEKDNIKHEYDLLKDKNRKLASKKERLEKELMKIKTDFREHRKIIHSGGISSSAAAKEFASEKVKTMSSVDSSLSSSYKPSSRTYKKPKYSTKNYIGDK</sequence>
<feature type="coiled-coil region" evidence="1">
    <location>
        <begin position="417"/>
        <end position="676"/>
    </location>
</feature>
<feature type="coiled-coil region" evidence="1">
    <location>
        <begin position="210"/>
        <end position="393"/>
    </location>
</feature>
<feature type="coiled-coil region" evidence="1">
    <location>
        <begin position="54"/>
        <end position="132"/>
    </location>
</feature>
<feature type="coiled-coil region" evidence="1">
    <location>
        <begin position="714"/>
        <end position="869"/>
    </location>
</feature>
<dbReference type="AlphaFoldDB" id="A0AAD1XXT8"/>
<proteinExistence type="predicted"/>
<keyword evidence="4" id="KW-1185">Reference proteome</keyword>
<evidence type="ECO:0000256" key="1">
    <source>
        <dbReference type="SAM" id="Coils"/>
    </source>
</evidence>
<keyword evidence="1" id="KW-0175">Coiled coil</keyword>
<protein>
    <submittedName>
        <fullName evidence="3">Uncharacterized protein</fullName>
    </submittedName>
</protein>
<dbReference type="Proteomes" id="UP001295684">
    <property type="component" value="Unassembled WGS sequence"/>
</dbReference>
<dbReference type="Gene3D" id="1.10.287.1490">
    <property type="match status" value="1"/>
</dbReference>
<reference evidence="3" key="1">
    <citation type="submission" date="2023-07" db="EMBL/GenBank/DDBJ databases">
        <authorList>
            <consortium name="AG Swart"/>
            <person name="Singh M."/>
            <person name="Singh A."/>
            <person name="Seah K."/>
            <person name="Emmerich C."/>
        </authorList>
    </citation>
    <scope>NUCLEOTIDE SEQUENCE</scope>
    <source>
        <strain evidence="3">DP1</strain>
    </source>
</reference>
<feature type="region of interest" description="Disordered" evidence="2">
    <location>
        <begin position="891"/>
        <end position="924"/>
    </location>
</feature>
<feature type="compositionally biased region" description="Basic and acidic residues" evidence="2">
    <location>
        <begin position="1"/>
        <end position="13"/>
    </location>
</feature>
<name>A0AAD1XXT8_EUPCR</name>
<gene>
    <name evidence="3" type="ORF">ECRASSUSDP1_LOCUS22490</name>
</gene>
<feature type="region of interest" description="Disordered" evidence="2">
    <location>
        <begin position="1"/>
        <end position="23"/>
    </location>
</feature>
<feature type="compositionally biased region" description="Low complexity" evidence="2">
    <location>
        <begin position="891"/>
        <end position="908"/>
    </location>
</feature>
<comment type="caution">
    <text evidence="3">The sequence shown here is derived from an EMBL/GenBank/DDBJ whole genome shotgun (WGS) entry which is preliminary data.</text>
</comment>
<evidence type="ECO:0000313" key="3">
    <source>
        <dbReference type="EMBL" id="CAI2381045.1"/>
    </source>
</evidence>
<dbReference type="EMBL" id="CAMPGE010023068">
    <property type="protein sequence ID" value="CAI2381045.1"/>
    <property type="molecule type" value="Genomic_DNA"/>
</dbReference>